<dbReference type="Pfam" id="PF05504">
    <property type="entry name" value="Spore_GerAC"/>
    <property type="match status" value="1"/>
</dbReference>
<evidence type="ECO:0000256" key="4">
    <source>
        <dbReference type="ARBA" id="ARBA00022729"/>
    </source>
</evidence>
<evidence type="ECO:0000256" key="2">
    <source>
        <dbReference type="ARBA" id="ARBA00007886"/>
    </source>
</evidence>
<dbReference type="InterPro" id="IPR008844">
    <property type="entry name" value="Spore_GerAC-like"/>
</dbReference>
<protein>
    <recommendedName>
        <fullName evidence="12">Ger(X)C family spore germination protein</fullName>
    </recommendedName>
</protein>
<evidence type="ECO:0000256" key="1">
    <source>
        <dbReference type="ARBA" id="ARBA00004635"/>
    </source>
</evidence>
<evidence type="ECO:0000259" key="8">
    <source>
        <dbReference type="Pfam" id="PF05504"/>
    </source>
</evidence>
<dbReference type="InterPro" id="IPR057336">
    <property type="entry name" value="GerAC_N"/>
</dbReference>
<dbReference type="EMBL" id="JACVVD010000013">
    <property type="protein sequence ID" value="MBD0383852.1"/>
    <property type="molecule type" value="Genomic_DNA"/>
</dbReference>
<comment type="caution">
    <text evidence="10">The sequence shown here is derived from an EMBL/GenBank/DDBJ whole genome shotgun (WGS) entry which is preliminary data.</text>
</comment>
<evidence type="ECO:0000259" key="9">
    <source>
        <dbReference type="Pfam" id="PF25198"/>
    </source>
</evidence>
<accession>A0A926KTE7</accession>
<keyword evidence="7" id="KW-0449">Lipoprotein</keyword>
<evidence type="ECO:0000256" key="7">
    <source>
        <dbReference type="ARBA" id="ARBA00023288"/>
    </source>
</evidence>
<keyword evidence="4" id="KW-0732">Signal</keyword>
<dbReference type="RefSeq" id="WP_188177628.1">
    <property type="nucleotide sequence ID" value="NZ_JACVVD010000013.1"/>
</dbReference>
<evidence type="ECO:0000313" key="11">
    <source>
        <dbReference type="Proteomes" id="UP000650466"/>
    </source>
</evidence>
<keyword evidence="3" id="KW-0309">Germination</keyword>
<evidence type="ECO:0000256" key="6">
    <source>
        <dbReference type="ARBA" id="ARBA00023139"/>
    </source>
</evidence>
<dbReference type="GO" id="GO:0009847">
    <property type="term" value="P:spore germination"/>
    <property type="evidence" value="ECO:0007669"/>
    <property type="project" value="InterPro"/>
</dbReference>
<dbReference type="InterPro" id="IPR046953">
    <property type="entry name" value="Spore_GerAC-like_C"/>
</dbReference>
<organism evidence="10 11">
    <name type="scientific">Paenibacillus sedimenti</name>
    <dbReference type="NCBI Taxonomy" id="2770274"/>
    <lineage>
        <taxon>Bacteria</taxon>
        <taxon>Bacillati</taxon>
        <taxon>Bacillota</taxon>
        <taxon>Bacilli</taxon>
        <taxon>Bacillales</taxon>
        <taxon>Paenibacillaceae</taxon>
        <taxon>Paenibacillus</taxon>
    </lineage>
</organism>
<dbReference type="AlphaFoldDB" id="A0A926KTE7"/>
<dbReference type="InterPro" id="IPR038501">
    <property type="entry name" value="Spore_GerAC_C_sf"/>
</dbReference>
<dbReference type="Pfam" id="PF25198">
    <property type="entry name" value="Spore_GerAC_N"/>
    <property type="match status" value="1"/>
</dbReference>
<evidence type="ECO:0000256" key="5">
    <source>
        <dbReference type="ARBA" id="ARBA00023136"/>
    </source>
</evidence>
<name>A0A926KTE7_9BACL</name>
<gene>
    <name evidence="10" type="ORF">ICC18_27635</name>
</gene>
<keyword evidence="5" id="KW-0472">Membrane</keyword>
<evidence type="ECO:0000256" key="3">
    <source>
        <dbReference type="ARBA" id="ARBA00022544"/>
    </source>
</evidence>
<dbReference type="PANTHER" id="PTHR35789">
    <property type="entry name" value="SPORE GERMINATION PROTEIN B3"/>
    <property type="match status" value="1"/>
</dbReference>
<feature type="domain" description="Spore germination GerAC-like C-terminal" evidence="8">
    <location>
        <begin position="203"/>
        <end position="332"/>
    </location>
</feature>
<dbReference type="Proteomes" id="UP000650466">
    <property type="component" value="Unassembled WGS sequence"/>
</dbReference>
<dbReference type="Gene3D" id="3.30.300.210">
    <property type="entry name" value="Nutrient germinant receptor protein C, domain 3"/>
    <property type="match status" value="1"/>
</dbReference>
<evidence type="ECO:0008006" key="12">
    <source>
        <dbReference type="Google" id="ProtNLM"/>
    </source>
</evidence>
<feature type="domain" description="Spore germination protein N-terminal" evidence="9">
    <location>
        <begin position="2"/>
        <end position="174"/>
    </location>
</feature>
<evidence type="ECO:0000313" key="10">
    <source>
        <dbReference type="EMBL" id="MBD0383852.1"/>
    </source>
</evidence>
<dbReference type="PANTHER" id="PTHR35789:SF1">
    <property type="entry name" value="SPORE GERMINATION PROTEIN B3"/>
    <property type="match status" value="1"/>
</dbReference>
<sequence>MKEINQLAIVNIAAADKDPKTGMITAYYQVINPSGVSARKGGSGGAAVYTFDFKEYSSGRFADKTSRVMPRLFYTPQIQCYIVSERYARQGILDLINFLERDPEHRTNVDIFVSDAPLSVVMNSFTSLERVPGRYIRSLFELHARNFHMSVFPSRLNDLAKGINFHQPTIIPILDYSSKQPASKADKLESINASKEAMSFDDGAVFVHARMVGRLDVETKTVFYILNGKLNKFVESVEVNGEKVDVEAQNVRVQREYDRSSFRLTIRIRADLRILSNKQKNEMTVQNLHDIEMAFNQSLKQKAKSLDELCKNKDWDLLGLQDEGVNPAAWHQFKVLFLVNSKVTTIGNTGSPYKVEKSER</sequence>
<comment type="similarity">
    <text evidence="2">Belongs to the GerABKC lipoprotein family.</text>
</comment>
<comment type="subcellular location">
    <subcellularLocation>
        <location evidence="1">Membrane</location>
        <topology evidence="1">Lipid-anchor</topology>
    </subcellularLocation>
</comment>
<reference evidence="10" key="1">
    <citation type="submission" date="2020-09" db="EMBL/GenBank/DDBJ databases">
        <title>Draft Genome Sequence of Paenibacillus sp. WST5.</title>
        <authorList>
            <person name="Bao Z."/>
        </authorList>
    </citation>
    <scope>NUCLEOTIDE SEQUENCE</scope>
    <source>
        <strain evidence="10">WST5</strain>
    </source>
</reference>
<proteinExistence type="inferred from homology"/>
<keyword evidence="11" id="KW-1185">Reference proteome</keyword>
<dbReference type="GO" id="GO:0016020">
    <property type="term" value="C:membrane"/>
    <property type="evidence" value="ECO:0007669"/>
    <property type="project" value="UniProtKB-SubCell"/>
</dbReference>
<keyword evidence="6" id="KW-0564">Palmitate</keyword>